<reference evidence="1 2" key="1">
    <citation type="submission" date="2018-06" db="EMBL/GenBank/DDBJ databases">
        <authorList>
            <consortium name="Pathogen Informatics"/>
            <person name="Doyle S."/>
        </authorList>
    </citation>
    <scope>NUCLEOTIDE SEQUENCE [LARGE SCALE GENOMIC DNA]</scope>
    <source>
        <strain evidence="1 2">NCTC10801</strain>
    </source>
</reference>
<gene>
    <name evidence="1" type="ORF">NCTC10801_02051</name>
</gene>
<accession>A0A380U0E8</accession>
<dbReference type="Proteomes" id="UP000254649">
    <property type="component" value="Unassembled WGS sequence"/>
</dbReference>
<dbReference type="AlphaFoldDB" id="A0A380U0E8"/>
<dbReference type="InterPro" id="IPR058630">
    <property type="entry name" value="T4_Y16D"/>
</dbReference>
<dbReference type="EMBL" id="UFRQ01000003">
    <property type="protein sequence ID" value="SUT93802.1"/>
    <property type="molecule type" value="Genomic_DNA"/>
</dbReference>
<protein>
    <submittedName>
        <fullName evidence="1">Uncharacterized protein</fullName>
    </submittedName>
</protein>
<evidence type="ECO:0000313" key="1">
    <source>
        <dbReference type="EMBL" id="SUT93802.1"/>
    </source>
</evidence>
<evidence type="ECO:0000313" key="2">
    <source>
        <dbReference type="Proteomes" id="UP000254649"/>
    </source>
</evidence>
<dbReference type="OrthoDB" id="5686116at2"/>
<dbReference type="Pfam" id="PF26092">
    <property type="entry name" value="T4_Y16D"/>
    <property type="match status" value="1"/>
</dbReference>
<proteinExistence type="predicted"/>
<keyword evidence="2" id="KW-1185">Reference proteome</keyword>
<sequence>MKSDEKHPELVVCAAIKFVKRDQKDINLNRCGVEFVIPMIRHYSPDGREILETIQPYSEECELKEVEQGFITNFSRFIGRTEALEIAKANNQIRFDIGYEPEYLYSEMLY</sequence>
<organism evidence="1 2">
    <name type="scientific">[Actinobacillus] rossii</name>
    <dbReference type="NCBI Taxonomy" id="123820"/>
    <lineage>
        <taxon>Bacteria</taxon>
        <taxon>Pseudomonadati</taxon>
        <taxon>Pseudomonadota</taxon>
        <taxon>Gammaproteobacteria</taxon>
        <taxon>Pasteurellales</taxon>
        <taxon>Pasteurellaceae</taxon>
    </lineage>
</organism>
<name>A0A380U0E8_9PAST</name>